<sequence length="68" mass="7700">MRTFEHFFAAKVTDTGQTWTGPKESSKEFVIFSFAEGKLGFVSLQSFLLSIHIFAIDSDQFKLNGIFC</sequence>
<dbReference type="Proteomes" id="UP001234297">
    <property type="component" value="Chromosome 1"/>
</dbReference>
<keyword evidence="2" id="KW-1185">Reference proteome</keyword>
<dbReference type="EMBL" id="CM056809">
    <property type="protein sequence ID" value="KAJ8650644.1"/>
    <property type="molecule type" value="Genomic_DNA"/>
</dbReference>
<protein>
    <submittedName>
        <fullName evidence="1">Uncharacterized protein</fullName>
    </submittedName>
</protein>
<proteinExistence type="predicted"/>
<comment type="caution">
    <text evidence="1">The sequence shown here is derived from an EMBL/GenBank/DDBJ whole genome shotgun (WGS) entry which is preliminary data.</text>
</comment>
<reference evidence="1 2" key="1">
    <citation type="journal article" date="2022" name="Hortic Res">
        <title>A haplotype resolved chromosomal level avocado genome allows analysis of novel avocado genes.</title>
        <authorList>
            <person name="Nath O."/>
            <person name="Fletcher S.J."/>
            <person name="Hayward A."/>
            <person name="Shaw L.M."/>
            <person name="Masouleh A.K."/>
            <person name="Furtado A."/>
            <person name="Henry R.J."/>
            <person name="Mitter N."/>
        </authorList>
    </citation>
    <scope>NUCLEOTIDE SEQUENCE [LARGE SCALE GENOMIC DNA]</scope>
    <source>
        <strain evidence="2">cv. Hass</strain>
    </source>
</reference>
<name>A0ACC2MY54_PERAE</name>
<accession>A0ACC2MY54</accession>
<evidence type="ECO:0000313" key="1">
    <source>
        <dbReference type="EMBL" id="KAJ8650644.1"/>
    </source>
</evidence>
<organism evidence="1 2">
    <name type="scientific">Persea americana</name>
    <name type="common">Avocado</name>
    <dbReference type="NCBI Taxonomy" id="3435"/>
    <lineage>
        <taxon>Eukaryota</taxon>
        <taxon>Viridiplantae</taxon>
        <taxon>Streptophyta</taxon>
        <taxon>Embryophyta</taxon>
        <taxon>Tracheophyta</taxon>
        <taxon>Spermatophyta</taxon>
        <taxon>Magnoliopsida</taxon>
        <taxon>Magnoliidae</taxon>
        <taxon>Laurales</taxon>
        <taxon>Lauraceae</taxon>
        <taxon>Persea</taxon>
    </lineage>
</organism>
<gene>
    <name evidence="1" type="ORF">MRB53_003667</name>
</gene>
<evidence type="ECO:0000313" key="2">
    <source>
        <dbReference type="Proteomes" id="UP001234297"/>
    </source>
</evidence>